<organism evidence="8 9">
    <name type="scientific">Novosphingobium sediminicola</name>
    <dbReference type="NCBI Taxonomy" id="563162"/>
    <lineage>
        <taxon>Bacteria</taxon>
        <taxon>Pseudomonadati</taxon>
        <taxon>Pseudomonadota</taxon>
        <taxon>Alphaproteobacteria</taxon>
        <taxon>Sphingomonadales</taxon>
        <taxon>Sphingomonadaceae</taxon>
        <taxon>Novosphingobium</taxon>
    </lineage>
</organism>
<dbReference type="InterPro" id="IPR001036">
    <property type="entry name" value="Acrflvin-R"/>
</dbReference>
<dbReference type="Gene3D" id="3.30.70.1440">
    <property type="entry name" value="Multidrug efflux transporter AcrB pore domain"/>
    <property type="match status" value="1"/>
</dbReference>
<keyword evidence="1" id="KW-0813">Transport</keyword>
<dbReference type="Gene3D" id="1.20.1640.10">
    <property type="entry name" value="Multidrug efflux transporter AcrB transmembrane domain"/>
    <property type="match status" value="2"/>
</dbReference>
<dbReference type="Proteomes" id="UP000548867">
    <property type="component" value="Unassembled WGS sequence"/>
</dbReference>
<dbReference type="Gene3D" id="3.30.70.1430">
    <property type="entry name" value="Multidrug efflux transporter AcrB pore domain"/>
    <property type="match status" value="2"/>
</dbReference>
<keyword evidence="5 7" id="KW-1133">Transmembrane helix</keyword>
<sequence>MNISAPFIRRPVGTILLTIGVALAGIAAFFQLPVAPLPRVDIPTVMVQASLPGASPSTMASTVASPLERRLGTIAGVTEMTSRSSLGSSQVVLQFDLSRNIDGAARDVQAAIAAARADLPSTLKTNPTYRKMNPADAPILILALTSPTRTPEQIYDAVSNIVQQKLLQVDGVGNVELGGAALPGVRIEINPMQLARAGIALEDVRTALQSASANRPRGVLEGIDISKGGLSWQIFSNAAALKAADFAPMVIAWRNNAPVRLSDIARVVDGPEELHTMGLFNGKKSVPIIITRQPDANIVQTVDALRAQVPGLQALLPADIKLNIATDRTITIRSSLHEVEIALLVSTLLVVIVVSVFLQSWRATLIPAAAVIVSLLGTLGVMYMSGFLLDNLSLMALTVATGFVVDDAIVVVENIARHVEEGMPPFPAALRGAREVGFTVLSISLSLVAVFVPLIFMGGVMGRLMREFALTMTAAVGISLIASLTVTPMLASRALVAPGVEKDNALFRTSRRFFDGLHARYARRLDWALNHRGPVLLLLLGAVILNVFLIVVAPKGLLPQQDTGAMTGGLRVDQSMSFTATADKLTQAANIIRADPAVATLVAFTGGGRAGSGFMFVNLKPRGERPPINDVIARLRPKLARVRGVSVFLNPVQDLQAGGRQTSATYQYVLHAESAQMLREAGEKLVKALKAQPQAITDVDIDQQDAGASAFVTVDRNRAASLGITMNTIDQTLYDAFGQRQVASIYQGLNQYHVVMEADPTYSGKPEALGNLYLPVGGTLSSSTTATNANASLGNNAAKGSAVSATATTQIPLSTVAAWSNASTAASVSHTDGEPSATISFNLPPGLSLGQAAQTIAKTQADLALPAGVHGDFGGTAKVFQQSTSSMPMLIVAAIVTIYIVLGILYESAIHPLTVLSTLPSAGVGAIFALIVTGGQFDIIALIGVVLLIGIVKKNAILIIDFAIESERSRGLSSFEAIREASLLRFRPILMTTLAAALGALPLAIGFGDGAELRRPLGIAIVGGLIVSQMLTLLTTPVVYLAVDKWRRRSPHEHLLARHGDAEPLEA</sequence>
<evidence type="ECO:0000256" key="4">
    <source>
        <dbReference type="ARBA" id="ARBA00022692"/>
    </source>
</evidence>
<protein>
    <submittedName>
        <fullName evidence="8">Multidrug efflux pump</fullName>
    </submittedName>
</protein>
<dbReference type="SUPFAM" id="SSF82866">
    <property type="entry name" value="Multidrug efflux transporter AcrB transmembrane domain"/>
    <property type="match status" value="2"/>
</dbReference>
<keyword evidence="2" id="KW-1003">Cell membrane</keyword>
<dbReference type="GO" id="GO:0005886">
    <property type="term" value="C:plasma membrane"/>
    <property type="evidence" value="ECO:0007669"/>
    <property type="project" value="TreeGrafter"/>
</dbReference>
<evidence type="ECO:0000256" key="1">
    <source>
        <dbReference type="ARBA" id="ARBA00022448"/>
    </source>
</evidence>
<dbReference type="SUPFAM" id="SSF82714">
    <property type="entry name" value="Multidrug efflux transporter AcrB TolC docking domain, DN and DC subdomains"/>
    <property type="match status" value="2"/>
</dbReference>
<dbReference type="PRINTS" id="PR00702">
    <property type="entry name" value="ACRIFLAVINRP"/>
</dbReference>
<evidence type="ECO:0000313" key="9">
    <source>
        <dbReference type="Proteomes" id="UP000548867"/>
    </source>
</evidence>
<feature type="transmembrane region" description="Helical" evidence="7">
    <location>
        <begin position="1017"/>
        <end position="1043"/>
    </location>
</feature>
<feature type="transmembrane region" description="Helical" evidence="7">
    <location>
        <begin position="12"/>
        <end position="32"/>
    </location>
</feature>
<evidence type="ECO:0000256" key="7">
    <source>
        <dbReference type="SAM" id="Phobius"/>
    </source>
</evidence>
<evidence type="ECO:0000256" key="6">
    <source>
        <dbReference type="ARBA" id="ARBA00023136"/>
    </source>
</evidence>
<proteinExistence type="predicted"/>
<evidence type="ECO:0000256" key="5">
    <source>
        <dbReference type="ARBA" id="ARBA00022989"/>
    </source>
</evidence>
<dbReference type="Pfam" id="PF00873">
    <property type="entry name" value="ACR_tran"/>
    <property type="match status" value="1"/>
</dbReference>
<dbReference type="PANTHER" id="PTHR32063">
    <property type="match status" value="1"/>
</dbReference>
<evidence type="ECO:0000256" key="2">
    <source>
        <dbReference type="ARBA" id="ARBA00022475"/>
    </source>
</evidence>
<keyword evidence="9" id="KW-1185">Reference proteome</keyword>
<dbReference type="AlphaFoldDB" id="A0A7W6G6I3"/>
<feature type="transmembrane region" description="Helical" evidence="7">
    <location>
        <begin position="533"/>
        <end position="553"/>
    </location>
</feature>
<dbReference type="GO" id="GO:0042910">
    <property type="term" value="F:xenobiotic transmembrane transporter activity"/>
    <property type="evidence" value="ECO:0007669"/>
    <property type="project" value="TreeGrafter"/>
</dbReference>
<dbReference type="SUPFAM" id="SSF82693">
    <property type="entry name" value="Multidrug efflux transporter AcrB pore domain, PN1, PN2, PC1 and PC2 subdomains"/>
    <property type="match status" value="3"/>
</dbReference>
<feature type="transmembrane region" description="Helical" evidence="7">
    <location>
        <begin position="939"/>
        <end position="964"/>
    </location>
</feature>
<feature type="transmembrane region" description="Helical" evidence="7">
    <location>
        <begin position="365"/>
        <end position="388"/>
    </location>
</feature>
<name>A0A7W6G6I3_9SPHN</name>
<dbReference type="FunFam" id="3.30.70.1430:FF:000001">
    <property type="entry name" value="Efflux pump membrane transporter"/>
    <property type="match status" value="1"/>
</dbReference>
<dbReference type="EMBL" id="JACIDX010000008">
    <property type="protein sequence ID" value="MBB3955333.1"/>
    <property type="molecule type" value="Genomic_DNA"/>
</dbReference>
<dbReference type="RefSeq" id="WP_183625575.1">
    <property type="nucleotide sequence ID" value="NZ_JACIDX010000008.1"/>
</dbReference>
<comment type="caution">
    <text evidence="8">The sequence shown here is derived from an EMBL/GenBank/DDBJ whole genome shotgun (WGS) entry which is preliminary data.</text>
</comment>
<feature type="transmembrane region" description="Helical" evidence="7">
    <location>
        <begin position="341"/>
        <end position="358"/>
    </location>
</feature>
<evidence type="ECO:0000313" key="8">
    <source>
        <dbReference type="EMBL" id="MBB3955333.1"/>
    </source>
</evidence>
<accession>A0A7W6G6I3</accession>
<evidence type="ECO:0000256" key="3">
    <source>
        <dbReference type="ARBA" id="ARBA00022519"/>
    </source>
</evidence>
<reference evidence="8 9" key="1">
    <citation type="submission" date="2020-08" db="EMBL/GenBank/DDBJ databases">
        <title>Genomic Encyclopedia of Type Strains, Phase IV (KMG-IV): sequencing the most valuable type-strain genomes for metagenomic binning, comparative biology and taxonomic classification.</title>
        <authorList>
            <person name="Goeker M."/>
        </authorList>
    </citation>
    <scope>NUCLEOTIDE SEQUENCE [LARGE SCALE GENOMIC DNA]</scope>
    <source>
        <strain evidence="8 9">DSM 27057</strain>
    </source>
</reference>
<dbReference type="InterPro" id="IPR027463">
    <property type="entry name" value="AcrB_DN_DC_subdom"/>
</dbReference>
<dbReference type="Gene3D" id="3.30.2090.10">
    <property type="entry name" value="Multidrug efflux transporter AcrB TolC docking domain, DN and DC subdomains"/>
    <property type="match status" value="2"/>
</dbReference>
<keyword evidence="6 7" id="KW-0472">Membrane</keyword>
<keyword evidence="4 7" id="KW-0812">Transmembrane</keyword>
<feature type="transmembrane region" description="Helical" evidence="7">
    <location>
        <begin position="436"/>
        <end position="456"/>
    </location>
</feature>
<gene>
    <name evidence="8" type="ORF">GGR38_002287</name>
</gene>
<keyword evidence="3" id="KW-0997">Cell inner membrane</keyword>
<feature type="transmembrane region" description="Helical" evidence="7">
    <location>
        <begin position="468"/>
        <end position="486"/>
    </location>
</feature>
<feature type="transmembrane region" description="Helical" evidence="7">
    <location>
        <begin position="887"/>
        <end position="906"/>
    </location>
</feature>
<feature type="transmembrane region" description="Helical" evidence="7">
    <location>
        <begin position="984"/>
        <end position="1005"/>
    </location>
</feature>
<dbReference type="PANTHER" id="PTHR32063:SF34">
    <property type="entry name" value="MULTIDRUG RESISTANCE PROTEIN MDTC"/>
    <property type="match status" value="1"/>
</dbReference>
<dbReference type="Gene3D" id="3.30.70.1320">
    <property type="entry name" value="Multidrug efflux transporter AcrB pore domain like"/>
    <property type="match status" value="1"/>
</dbReference>